<evidence type="ECO:0000313" key="2">
    <source>
        <dbReference type="EMBL" id="RID84632.1"/>
    </source>
</evidence>
<evidence type="ECO:0000256" key="1">
    <source>
        <dbReference type="SAM" id="Phobius"/>
    </source>
</evidence>
<organism evidence="2 3">
    <name type="scientific">Mesobacillus zeae</name>
    <dbReference type="NCBI Taxonomy" id="1917180"/>
    <lineage>
        <taxon>Bacteria</taxon>
        <taxon>Bacillati</taxon>
        <taxon>Bacillota</taxon>
        <taxon>Bacilli</taxon>
        <taxon>Bacillales</taxon>
        <taxon>Bacillaceae</taxon>
        <taxon>Mesobacillus</taxon>
    </lineage>
</organism>
<evidence type="ECO:0000313" key="3">
    <source>
        <dbReference type="Proteomes" id="UP000265816"/>
    </source>
</evidence>
<name>A0A398B467_9BACI</name>
<keyword evidence="1" id="KW-1133">Transmembrane helix</keyword>
<feature type="transmembrane region" description="Helical" evidence="1">
    <location>
        <begin position="40"/>
        <end position="61"/>
    </location>
</feature>
<reference evidence="2 3" key="1">
    <citation type="submission" date="2018-08" db="EMBL/GenBank/DDBJ databases">
        <title>Bacillus jemisoniae sp. nov., Bacillus chryseoplanitiae sp. nov., Bacillus resnikiae sp. nov., and Bacillus frankliniae sp. nov., isolated from Viking spacecraft and associated surfaces.</title>
        <authorList>
            <person name="Seuylemezian A."/>
            <person name="Vaishampayan P."/>
        </authorList>
    </citation>
    <scope>NUCLEOTIDE SEQUENCE [LARGE SCALE GENOMIC DNA]</scope>
    <source>
        <strain evidence="2 3">JJ-247</strain>
    </source>
</reference>
<accession>A0A398B467</accession>
<proteinExistence type="predicted"/>
<gene>
    <name evidence="2" type="ORF">D1970_12140</name>
</gene>
<protein>
    <submittedName>
        <fullName evidence="2">Uncharacterized protein</fullName>
    </submittedName>
</protein>
<keyword evidence="1" id="KW-0472">Membrane</keyword>
<feature type="transmembrane region" description="Helical" evidence="1">
    <location>
        <begin position="12"/>
        <end position="33"/>
    </location>
</feature>
<feature type="transmembrane region" description="Helical" evidence="1">
    <location>
        <begin position="188"/>
        <end position="206"/>
    </location>
</feature>
<comment type="caution">
    <text evidence="2">The sequence shown here is derived from an EMBL/GenBank/DDBJ whole genome shotgun (WGS) entry which is preliminary data.</text>
</comment>
<dbReference type="OrthoDB" id="1683959at2"/>
<feature type="transmembrane region" description="Helical" evidence="1">
    <location>
        <begin position="67"/>
        <end position="85"/>
    </location>
</feature>
<feature type="transmembrane region" description="Helical" evidence="1">
    <location>
        <begin position="130"/>
        <end position="149"/>
    </location>
</feature>
<dbReference type="RefSeq" id="WP_119113136.1">
    <property type="nucleotide sequence ID" value="NZ_CBCSEO010000001.1"/>
</dbReference>
<keyword evidence="3" id="KW-1185">Reference proteome</keyword>
<dbReference type="Proteomes" id="UP000265816">
    <property type="component" value="Unassembled WGS sequence"/>
</dbReference>
<dbReference type="EMBL" id="QWVT01000019">
    <property type="protein sequence ID" value="RID84632.1"/>
    <property type="molecule type" value="Genomic_DNA"/>
</dbReference>
<sequence length="218" mass="25521">MDFILEHKWIFLIVAEAVFWISVLTFLTLRYWFRLKKLSLVFFLLFIVNDMWIAAMGFMDYLNTGEFTRYQVIILIFLVYALTYGKTDFKRLDVFIQRKVAKWKGEPVPELTGPATLYGKAHARRERKSFSIHFLIFILVHIILFLLIGPSDFASQIESSEQLLNAWFSEKEAVFPFEHSDANNFSRIWTIILVIDAVVSLSYTFFPKSEKKSASTDS</sequence>
<keyword evidence="1" id="KW-0812">Transmembrane</keyword>
<dbReference type="AlphaFoldDB" id="A0A398B467"/>